<dbReference type="SFLD" id="SFLDS00005">
    <property type="entry name" value="Isoprenoid_Synthase_Type_I"/>
    <property type="match status" value="1"/>
</dbReference>
<dbReference type="SFLD" id="SFLDG01018">
    <property type="entry name" value="Squalene/Phytoene_Synthase_Lik"/>
    <property type="match status" value="1"/>
</dbReference>
<evidence type="ECO:0000313" key="3">
    <source>
        <dbReference type="Proteomes" id="UP001157914"/>
    </source>
</evidence>
<dbReference type="PROSITE" id="PS01045">
    <property type="entry name" value="SQUALEN_PHYTOEN_SYN_2"/>
    <property type="match status" value="1"/>
</dbReference>
<dbReference type="Pfam" id="PF00494">
    <property type="entry name" value="SQS_PSY"/>
    <property type="match status" value="1"/>
</dbReference>
<dbReference type="InterPro" id="IPR044843">
    <property type="entry name" value="Trans_IPPS_bact-type"/>
</dbReference>
<dbReference type="InterPro" id="IPR008949">
    <property type="entry name" value="Isoprenoid_synthase_dom_sf"/>
</dbReference>
<dbReference type="CDD" id="cd00683">
    <property type="entry name" value="Trans_IPPS_HH"/>
    <property type="match status" value="1"/>
</dbReference>
<dbReference type="InterPro" id="IPR002060">
    <property type="entry name" value="Squ/phyt_synthse"/>
</dbReference>
<dbReference type="InterPro" id="IPR033904">
    <property type="entry name" value="Trans_IPPS_HH"/>
</dbReference>
<proteinExistence type="predicted"/>
<evidence type="ECO:0000256" key="1">
    <source>
        <dbReference type="ARBA" id="ARBA00022679"/>
    </source>
</evidence>
<accession>A0ABY1PM45</accession>
<dbReference type="InterPro" id="IPR019845">
    <property type="entry name" value="Squalene/phytoene_synthase_CS"/>
</dbReference>
<reference evidence="2 3" key="1">
    <citation type="submission" date="2017-05" db="EMBL/GenBank/DDBJ databases">
        <authorList>
            <person name="Varghese N."/>
            <person name="Submissions S."/>
        </authorList>
    </citation>
    <scope>NUCLEOTIDE SEQUENCE [LARGE SCALE GENOMIC DNA]</scope>
    <source>
        <strain evidence="2 3">DSM 15949</strain>
    </source>
</reference>
<comment type="caution">
    <text evidence="2">The sequence shown here is derived from an EMBL/GenBank/DDBJ whole genome shotgun (WGS) entry which is preliminary data.</text>
</comment>
<protein>
    <submittedName>
        <fullName evidence="2">Phytoene synthase</fullName>
    </submittedName>
</protein>
<dbReference type="SUPFAM" id="SSF48576">
    <property type="entry name" value="Terpenoid synthases"/>
    <property type="match status" value="1"/>
</dbReference>
<keyword evidence="3" id="KW-1185">Reference proteome</keyword>
<gene>
    <name evidence="2" type="ORF">SAMN06265374_4155</name>
</gene>
<organism evidence="2 3">
    <name type="scientific">Roseibium denhamense</name>
    <dbReference type="NCBI Taxonomy" id="76305"/>
    <lineage>
        <taxon>Bacteria</taxon>
        <taxon>Pseudomonadati</taxon>
        <taxon>Pseudomonadota</taxon>
        <taxon>Alphaproteobacteria</taxon>
        <taxon>Hyphomicrobiales</taxon>
        <taxon>Stappiaceae</taxon>
        <taxon>Roseibium</taxon>
    </lineage>
</organism>
<dbReference type="Proteomes" id="UP001157914">
    <property type="component" value="Unassembled WGS sequence"/>
</dbReference>
<dbReference type="Gene3D" id="1.10.600.10">
    <property type="entry name" value="Farnesyl Diphosphate Synthase"/>
    <property type="match status" value="1"/>
</dbReference>
<keyword evidence="1" id="KW-0808">Transferase</keyword>
<dbReference type="PANTHER" id="PTHR31480">
    <property type="entry name" value="BIFUNCTIONAL LYCOPENE CYCLASE/PHYTOENE SYNTHASE"/>
    <property type="match status" value="1"/>
</dbReference>
<name>A0ABY1PM45_9HYPH</name>
<evidence type="ECO:0000313" key="2">
    <source>
        <dbReference type="EMBL" id="SMP36488.1"/>
    </source>
</evidence>
<dbReference type="SFLD" id="SFLDG01212">
    <property type="entry name" value="Phytoene_synthase_like"/>
    <property type="match status" value="1"/>
</dbReference>
<dbReference type="PROSITE" id="PS01044">
    <property type="entry name" value="SQUALEN_PHYTOEN_SYN_1"/>
    <property type="match status" value="1"/>
</dbReference>
<dbReference type="RefSeq" id="WP_155192554.1">
    <property type="nucleotide sequence ID" value="NZ_BAAAEA010000005.1"/>
</dbReference>
<dbReference type="EMBL" id="FXTT01000007">
    <property type="protein sequence ID" value="SMP36488.1"/>
    <property type="molecule type" value="Genomic_DNA"/>
</dbReference>
<sequence>MTGVLQGTLDGHGPFAVHAAASISPAAQQQALAKHQSDLKACAAAIRKGSKSFHLASLILPGETRKAARALYAFCRHSDDLIDDPRSDGRALDQLRGRLNLIYEGKPADYACDRAFHRTVDDYAIPKCIPDALLDGFALDIGGARYTTIDDVKHYATCVAATVGLMMALVMRTGDRNALARAADLGIAMQLTNIARDVGEDARNGRIYLPSEWMRDEGLDADEFLANPEFSPALGRVVKRLLNEADHHYRLGHAGIEALPANCRHAIRTAALVYEEIGAEVRASGYDSVTRRAFTTNARKLALLVKARRAAIEQASAASAMFHSDADPSAARLVNAGARAFKIRRIAQQQCPETVPDDTNLERFLTILIRLQKDSQQQLRHQKLAARQRAENIA</sequence>